<feature type="region of interest" description="Disordered" evidence="1">
    <location>
        <begin position="32"/>
        <end position="81"/>
    </location>
</feature>
<gene>
    <name evidence="2" type="ORF">AKJ09_00626</name>
</gene>
<feature type="compositionally biased region" description="Low complexity" evidence="1">
    <location>
        <begin position="33"/>
        <end position="63"/>
    </location>
</feature>
<evidence type="ECO:0008006" key="4">
    <source>
        <dbReference type="Google" id="ProtNLM"/>
    </source>
</evidence>
<organism evidence="2 3">
    <name type="scientific">Labilithrix luteola</name>
    <dbReference type="NCBI Taxonomy" id="1391654"/>
    <lineage>
        <taxon>Bacteria</taxon>
        <taxon>Pseudomonadati</taxon>
        <taxon>Myxococcota</taxon>
        <taxon>Polyangia</taxon>
        <taxon>Polyangiales</taxon>
        <taxon>Labilitrichaceae</taxon>
        <taxon>Labilithrix</taxon>
    </lineage>
</organism>
<dbReference type="Proteomes" id="UP000064967">
    <property type="component" value="Chromosome"/>
</dbReference>
<reference evidence="2 3" key="1">
    <citation type="submission" date="2015-08" db="EMBL/GenBank/DDBJ databases">
        <authorList>
            <person name="Babu N.S."/>
            <person name="Beckwith C.J."/>
            <person name="Beseler K.G."/>
            <person name="Brison A."/>
            <person name="Carone J.V."/>
            <person name="Caskin T.P."/>
            <person name="Diamond M."/>
            <person name="Durham M.E."/>
            <person name="Foxe J.M."/>
            <person name="Go M."/>
            <person name="Henderson B.A."/>
            <person name="Jones I.B."/>
            <person name="McGettigan J.A."/>
            <person name="Micheletti S.J."/>
            <person name="Nasrallah M.E."/>
            <person name="Ortiz D."/>
            <person name="Piller C.R."/>
            <person name="Privatt S.R."/>
            <person name="Schneider S.L."/>
            <person name="Sharp S."/>
            <person name="Smith T.C."/>
            <person name="Stanton J.D."/>
            <person name="Ullery H.E."/>
            <person name="Wilson R.J."/>
            <person name="Serrano M.G."/>
            <person name="Buck G."/>
            <person name="Lee V."/>
            <person name="Wang Y."/>
            <person name="Carvalho R."/>
            <person name="Voegtly L."/>
            <person name="Shi R."/>
            <person name="Duckworth R."/>
            <person name="Johnson A."/>
            <person name="Loviza R."/>
            <person name="Walstead R."/>
            <person name="Shah Z."/>
            <person name="Kiflezghi M."/>
            <person name="Wade K."/>
            <person name="Ball S.L."/>
            <person name="Bradley K.W."/>
            <person name="Asai D.J."/>
            <person name="Bowman C.A."/>
            <person name="Russell D.A."/>
            <person name="Pope W.H."/>
            <person name="Jacobs-Sera D."/>
            <person name="Hendrix R.W."/>
            <person name="Hatfull G.F."/>
        </authorList>
    </citation>
    <scope>NUCLEOTIDE SEQUENCE [LARGE SCALE GENOMIC DNA]</scope>
    <source>
        <strain evidence="2 3">DSM 27648</strain>
    </source>
</reference>
<protein>
    <recommendedName>
        <fullName evidence="4">Transglycosylase SLT domain-containing protein</fullName>
    </recommendedName>
</protein>
<name>A0A0K1PKB7_9BACT</name>
<accession>A0A0K1PKB7</accession>
<evidence type="ECO:0000313" key="3">
    <source>
        <dbReference type="Proteomes" id="UP000064967"/>
    </source>
</evidence>
<evidence type="ECO:0000313" key="2">
    <source>
        <dbReference type="EMBL" id="AKU93962.1"/>
    </source>
</evidence>
<dbReference type="KEGG" id="llu:AKJ09_00626"/>
<dbReference type="AlphaFoldDB" id="A0A0K1PKB7"/>
<sequence>MSSALHRAGLLATALVVETILVACTGHIGGAGSAETAETTAATPGTRSTPSTDGGTTSPDGSTNVDAGPVGPDLGACSGASVEPDASKTISAFFDSLPYSNPTGATKDEYIDTIIKTCQVFGPPASTGFEKKHCWAHLASAMLKESSYDPNAYVIDGYATRDIHGTPANDPTVGLLQIRFSSTVRDYATYGSAEKLACVGCTFPADFASHVDDEQQSTFWAVTGPQANLSLMKSPRCNIALGAWYYYMNATGNGGGSATYASQYCEGKGTAGNLITGLLSHLDGAEGGHGVISNQGGIDALQSNDPGGYDYVTNIKASFDKMLGPISGTHPFFRILPPSPSQYCR</sequence>
<evidence type="ECO:0000256" key="1">
    <source>
        <dbReference type="SAM" id="MobiDB-lite"/>
    </source>
</evidence>
<keyword evidence="3" id="KW-1185">Reference proteome</keyword>
<dbReference type="STRING" id="1391654.AKJ09_00626"/>
<proteinExistence type="predicted"/>
<dbReference type="EMBL" id="CP012333">
    <property type="protein sequence ID" value="AKU93962.1"/>
    <property type="molecule type" value="Genomic_DNA"/>
</dbReference>